<name>A0A1H7LVF3_9BURK</name>
<dbReference type="AlphaFoldDB" id="A0A1H7LVF3"/>
<feature type="chain" id="PRO_5030029064" evidence="3">
    <location>
        <begin position="31"/>
        <end position="489"/>
    </location>
</feature>
<protein>
    <submittedName>
        <fullName evidence="5">Arylsulfatase A</fullName>
    </submittedName>
</protein>
<dbReference type="Proteomes" id="UP000199120">
    <property type="component" value="Unassembled WGS sequence"/>
</dbReference>
<dbReference type="InterPro" id="IPR050738">
    <property type="entry name" value="Sulfatase"/>
</dbReference>
<feature type="domain" description="Sulfatase N-terminal" evidence="4">
    <location>
        <begin position="48"/>
        <end position="368"/>
    </location>
</feature>
<dbReference type="RefSeq" id="WP_090547567.1">
    <property type="nucleotide sequence ID" value="NZ_FNSR01000002.1"/>
</dbReference>
<proteinExistence type="inferred from homology"/>
<evidence type="ECO:0000256" key="2">
    <source>
        <dbReference type="ARBA" id="ARBA00022801"/>
    </source>
</evidence>
<dbReference type="PROSITE" id="PS51318">
    <property type="entry name" value="TAT"/>
    <property type="match status" value="1"/>
</dbReference>
<sequence length="489" mass="53465">MKPSNGGRRGFIKTSMSAALAATAPAAARAASSASPSSAAAGRSAVRPNIVLYIADQFRWDFVGANGLNASTRTPNLDALAARGVNFTGALTNQPVCAPARSVLFTSRHATEAGVWHNGLRLDPSLPTLAGELRRAGYSANYIGKWHLALENPRDGGDPGPVKAADRGGFLDLWEGANALEHTSHPYEGTIWDADNQPIRFRDQYRVDFLTDRAERFLRAKHDKPFFLCVSQLEPHQQNDLHRPVAPNGAAARFANPAVPEDLRPFPGTWQDQLPDYYGCIEAIDTSVGRLRRVLEEAHLASNTIFVFVSDHGCHFMTRNQEYKRSVHNSSLRVPLIVDGPGFDRSIAVPGLVGLIDVAPTLLDAAGVDIPAGWKGRSAMPLLDDANARRTWSNPQFVQISESMTGRAIRTDDWTYCVADLAGNTHQACASAYQEYQLYDQRRDPHEIVNLAGRKEYRAIADTLKAQLLRMIADAGEPPAEILPAKLYP</sequence>
<dbReference type="OrthoDB" id="9766107at2"/>
<dbReference type="EMBL" id="FOAJ01000004">
    <property type="protein sequence ID" value="SEL02946.1"/>
    <property type="molecule type" value="Genomic_DNA"/>
</dbReference>
<dbReference type="InterPro" id="IPR000917">
    <property type="entry name" value="Sulfatase_N"/>
</dbReference>
<keyword evidence="6" id="KW-1185">Reference proteome</keyword>
<keyword evidence="3" id="KW-0732">Signal</keyword>
<evidence type="ECO:0000313" key="5">
    <source>
        <dbReference type="EMBL" id="SEL02946.1"/>
    </source>
</evidence>
<gene>
    <name evidence="5" type="ORF">SAMN05192542_104514</name>
</gene>
<dbReference type="InterPro" id="IPR006311">
    <property type="entry name" value="TAT_signal"/>
</dbReference>
<comment type="similarity">
    <text evidence="1">Belongs to the sulfatase family.</text>
</comment>
<dbReference type="Pfam" id="PF00884">
    <property type="entry name" value="Sulfatase"/>
    <property type="match status" value="1"/>
</dbReference>
<dbReference type="STRING" id="416943.SAMN05445871_3662"/>
<accession>A0A1H7LVF3</accession>
<keyword evidence="2" id="KW-0378">Hydrolase</keyword>
<organism evidence="5 6">
    <name type="scientific">Paraburkholderia caballeronis</name>
    <dbReference type="NCBI Taxonomy" id="416943"/>
    <lineage>
        <taxon>Bacteria</taxon>
        <taxon>Pseudomonadati</taxon>
        <taxon>Pseudomonadota</taxon>
        <taxon>Betaproteobacteria</taxon>
        <taxon>Burkholderiales</taxon>
        <taxon>Burkholderiaceae</taxon>
        <taxon>Paraburkholderia</taxon>
    </lineage>
</organism>
<evidence type="ECO:0000256" key="1">
    <source>
        <dbReference type="ARBA" id="ARBA00008779"/>
    </source>
</evidence>
<evidence type="ECO:0000313" key="6">
    <source>
        <dbReference type="Proteomes" id="UP000199120"/>
    </source>
</evidence>
<dbReference type="Gene3D" id="3.40.720.10">
    <property type="entry name" value="Alkaline Phosphatase, subunit A"/>
    <property type="match status" value="1"/>
</dbReference>
<evidence type="ECO:0000256" key="3">
    <source>
        <dbReference type="SAM" id="SignalP"/>
    </source>
</evidence>
<dbReference type="GO" id="GO:0004065">
    <property type="term" value="F:arylsulfatase activity"/>
    <property type="evidence" value="ECO:0007669"/>
    <property type="project" value="TreeGrafter"/>
</dbReference>
<feature type="signal peptide" evidence="3">
    <location>
        <begin position="1"/>
        <end position="30"/>
    </location>
</feature>
<dbReference type="PANTHER" id="PTHR42693:SF53">
    <property type="entry name" value="ENDO-4-O-SULFATASE"/>
    <property type="match status" value="1"/>
</dbReference>
<dbReference type="InterPro" id="IPR017850">
    <property type="entry name" value="Alkaline_phosphatase_core_sf"/>
</dbReference>
<reference evidence="6" key="1">
    <citation type="submission" date="2016-10" db="EMBL/GenBank/DDBJ databases">
        <authorList>
            <person name="Varghese N."/>
            <person name="Submissions S."/>
        </authorList>
    </citation>
    <scope>NUCLEOTIDE SEQUENCE [LARGE SCALE GENOMIC DNA]</scope>
    <source>
        <strain evidence="6">LMG 26416</strain>
    </source>
</reference>
<dbReference type="SUPFAM" id="SSF53649">
    <property type="entry name" value="Alkaline phosphatase-like"/>
    <property type="match status" value="1"/>
</dbReference>
<dbReference type="PANTHER" id="PTHR42693">
    <property type="entry name" value="ARYLSULFATASE FAMILY MEMBER"/>
    <property type="match status" value="1"/>
</dbReference>
<evidence type="ECO:0000259" key="4">
    <source>
        <dbReference type="Pfam" id="PF00884"/>
    </source>
</evidence>